<dbReference type="RefSeq" id="XP_044546288.1">
    <property type="nucleotide sequence ID" value="XM_044697654.1"/>
</dbReference>
<name>A0AA88GM85_NAELO</name>
<dbReference type="AlphaFoldDB" id="A0AA88GM85"/>
<organism evidence="1 2">
    <name type="scientific">Naegleria lovaniensis</name>
    <name type="common">Amoeba</name>
    <dbReference type="NCBI Taxonomy" id="51637"/>
    <lineage>
        <taxon>Eukaryota</taxon>
        <taxon>Discoba</taxon>
        <taxon>Heterolobosea</taxon>
        <taxon>Tetramitia</taxon>
        <taxon>Eutetramitia</taxon>
        <taxon>Vahlkampfiidae</taxon>
        <taxon>Naegleria</taxon>
    </lineage>
</organism>
<evidence type="ECO:0000313" key="1">
    <source>
        <dbReference type="EMBL" id="KAG2379026.1"/>
    </source>
</evidence>
<dbReference type="GeneID" id="68100118"/>
<comment type="caution">
    <text evidence="1">The sequence shown here is derived from an EMBL/GenBank/DDBJ whole genome shotgun (WGS) entry which is preliminary data.</text>
</comment>
<dbReference type="Proteomes" id="UP000816034">
    <property type="component" value="Unassembled WGS sequence"/>
</dbReference>
<proteinExistence type="predicted"/>
<dbReference type="EMBL" id="PYSW02000030">
    <property type="protein sequence ID" value="KAG2379026.1"/>
    <property type="molecule type" value="Genomic_DNA"/>
</dbReference>
<accession>A0AA88GM85</accession>
<sequence>MVEQNCKTSIENTQLSPPVIHTSNTPFHNLHPTHMKEHTNHMGHLPLLTQPSGSPIVVEREFRFGIELHPKIYDENDSEIMLFKRINFKVKKVLKLKLDVNFNPLCHLKKHIIERFGHDNPNIYARKSEEQWLKTIKLQIFEKRLGDYYDLEEWEQVVYQQDEHIKVLVFF</sequence>
<keyword evidence="2" id="KW-1185">Reference proteome</keyword>
<protein>
    <submittedName>
        <fullName evidence="1">Uncharacterized protein</fullName>
    </submittedName>
</protein>
<gene>
    <name evidence="1" type="ORF">C9374_007664</name>
</gene>
<evidence type="ECO:0000313" key="2">
    <source>
        <dbReference type="Proteomes" id="UP000816034"/>
    </source>
</evidence>
<reference evidence="1 2" key="1">
    <citation type="journal article" date="2018" name="BMC Genomics">
        <title>The genome of Naegleria lovaniensis, the basis for a comparative approach to unravel pathogenicity factors of the human pathogenic amoeba N. fowleri.</title>
        <authorList>
            <person name="Liechti N."/>
            <person name="Schurch N."/>
            <person name="Bruggmann R."/>
            <person name="Wittwer M."/>
        </authorList>
    </citation>
    <scope>NUCLEOTIDE SEQUENCE [LARGE SCALE GENOMIC DNA]</scope>
    <source>
        <strain evidence="1 2">ATCC 30569</strain>
    </source>
</reference>